<evidence type="ECO:0000313" key="3">
    <source>
        <dbReference type="Proteomes" id="UP000269019"/>
    </source>
</evidence>
<name>A0A3G6JAA0_9CORY</name>
<keyword evidence="3" id="KW-1185">Reference proteome</keyword>
<dbReference type="AlphaFoldDB" id="A0A3G6JAA0"/>
<feature type="compositionally biased region" description="Basic and acidic residues" evidence="1">
    <location>
        <begin position="25"/>
        <end position="39"/>
    </location>
</feature>
<evidence type="ECO:0000313" key="2">
    <source>
        <dbReference type="EMBL" id="AZA13838.1"/>
    </source>
</evidence>
<evidence type="ECO:0000256" key="1">
    <source>
        <dbReference type="SAM" id="MobiDB-lite"/>
    </source>
</evidence>
<gene>
    <name evidence="2" type="ORF">CCHOA_07230</name>
</gene>
<reference evidence="2 3" key="1">
    <citation type="submission" date="2018-11" db="EMBL/GenBank/DDBJ databases">
        <authorList>
            <person name="Kleinhagauer T."/>
            <person name="Glaeser S.P."/>
            <person name="Spergser J."/>
            <person name="Ruckert C."/>
            <person name="Kaempfer P."/>
            <person name="Busse H.-J."/>
        </authorList>
    </citation>
    <scope>NUCLEOTIDE SEQUENCE [LARGE SCALE GENOMIC DNA]</scope>
    <source>
        <strain evidence="2 3">200CH</strain>
    </source>
</reference>
<protein>
    <submittedName>
        <fullName evidence="2">Uncharacterized protein</fullName>
    </submittedName>
</protein>
<accession>A0A3G6JAA0</accession>
<dbReference type="EMBL" id="CP033896">
    <property type="protein sequence ID" value="AZA13838.1"/>
    <property type="molecule type" value="Genomic_DNA"/>
</dbReference>
<dbReference type="Proteomes" id="UP000269019">
    <property type="component" value="Chromosome"/>
</dbReference>
<feature type="region of interest" description="Disordered" evidence="1">
    <location>
        <begin position="23"/>
        <end position="43"/>
    </location>
</feature>
<proteinExistence type="predicted"/>
<organism evidence="2 3">
    <name type="scientific">Corynebacterium choanae</name>
    <dbReference type="NCBI Taxonomy" id="1862358"/>
    <lineage>
        <taxon>Bacteria</taxon>
        <taxon>Bacillati</taxon>
        <taxon>Actinomycetota</taxon>
        <taxon>Actinomycetes</taxon>
        <taxon>Mycobacteriales</taxon>
        <taxon>Corynebacteriaceae</taxon>
        <taxon>Corynebacterium</taxon>
    </lineage>
</organism>
<sequence>MCRKEAKPIPALQHGMRITVLPRSIHREPERTQPSERPSEVGMALPPPWGEAVWSLFVFRHCTPHILPWCDIRARKQNTLNFLPR</sequence>
<dbReference type="KEGG" id="ccho:CCHOA_07230"/>